<evidence type="ECO:0000256" key="1">
    <source>
        <dbReference type="SAM" id="Phobius"/>
    </source>
</evidence>
<keyword evidence="1" id="KW-0812">Transmembrane</keyword>
<dbReference type="Proteomes" id="UP000248057">
    <property type="component" value="Unassembled WGS sequence"/>
</dbReference>
<gene>
    <name evidence="2" type="ORF">DFR60_10464</name>
</gene>
<feature type="transmembrane region" description="Helical" evidence="1">
    <location>
        <begin position="35"/>
        <end position="56"/>
    </location>
</feature>
<comment type="caution">
    <text evidence="2">The sequence shown here is derived from an EMBL/GenBank/DDBJ whole genome shotgun (WGS) entry which is preliminary data.</text>
</comment>
<keyword evidence="1" id="KW-0472">Membrane</keyword>
<dbReference type="AlphaFoldDB" id="A0A2V3Y8V2"/>
<keyword evidence="3" id="KW-1185">Reference proteome</keyword>
<dbReference type="GeneID" id="86065212"/>
<protein>
    <submittedName>
        <fullName evidence="2">Uncharacterized protein</fullName>
    </submittedName>
</protein>
<evidence type="ECO:0000313" key="3">
    <source>
        <dbReference type="Proteomes" id="UP000248057"/>
    </source>
</evidence>
<proteinExistence type="predicted"/>
<name>A0A2V3Y8V2_9FIRM</name>
<dbReference type="EMBL" id="QJKD01000004">
    <property type="protein sequence ID" value="PXX54239.1"/>
    <property type="molecule type" value="Genomic_DNA"/>
</dbReference>
<organism evidence="2 3">
    <name type="scientific">Hungatella effluvii</name>
    <dbReference type="NCBI Taxonomy" id="1096246"/>
    <lineage>
        <taxon>Bacteria</taxon>
        <taxon>Bacillati</taxon>
        <taxon>Bacillota</taxon>
        <taxon>Clostridia</taxon>
        <taxon>Lachnospirales</taxon>
        <taxon>Lachnospiraceae</taxon>
        <taxon>Hungatella</taxon>
    </lineage>
</organism>
<dbReference type="RefSeq" id="WP_167437558.1">
    <property type="nucleotide sequence ID" value="NZ_QJKD01000004.1"/>
</dbReference>
<evidence type="ECO:0000313" key="2">
    <source>
        <dbReference type="EMBL" id="PXX54239.1"/>
    </source>
</evidence>
<sequence>MKRKLLILGSTAGILLLLLLKAVYRLIRLGWFLLAYPLLGAVLAVIVSLFVLWLLWR</sequence>
<reference evidence="2 3" key="1">
    <citation type="submission" date="2018-05" db="EMBL/GenBank/DDBJ databases">
        <title>Genomic Encyclopedia of Type Strains, Phase IV (KMG-IV): sequencing the most valuable type-strain genomes for metagenomic binning, comparative biology and taxonomic classification.</title>
        <authorList>
            <person name="Goeker M."/>
        </authorList>
    </citation>
    <scope>NUCLEOTIDE SEQUENCE [LARGE SCALE GENOMIC DNA]</scope>
    <source>
        <strain evidence="2 3">DSM 24995</strain>
    </source>
</reference>
<keyword evidence="1" id="KW-1133">Transmembrane helix</keyword>
<accession>A0A2V3Y8V2</accession>